<keyword evidence="1" id="KW-1185">Reference proteome</keyword>
<dbReference type="WBParaSite" id="ALUE_0002351501-mRNA-1">
    <property type="protein sequence ID" value="ALUE_0002351501-mRNA-1"/>
    <property type="gene ID" value="ALUE_0002351501"/>
</dbReference>
<dbReference type="AlphaFoldDB" id="A0A0M3IXN7"/>
<sequence length="30" mass="3135">MKANGTLNLCLLLQGFTSGKAIGREIAEKG</sequence>
<dbReference type="Proteomes" id="UP000036681">
    <property type="component" value="Unplaced"/>
</dbReference>
<reference evidence="2" key="1">
    <citation type="submission" date="2017-02" db="UniProtKB">
        <authorList>
            <consortium name="WormBaseParasite"/>
        </authorList>
    </citation>
    <scope>IDENTIFICATION</scope>
</reference>
<name>A0A0M3IXN7_ASCLU</name>
<evidence type="ECO:0000313" key="2">
    <source>
        <dbReference type="WBParaSite" id="ALUE_0002351501-mRNA-1"/>
    </source>
</evidence>
<proteinExistence type="predicted"/>
<accession>A0A0M3IXN7</accession>
<evidence type="ECO:0000313" key="1">
    <source>
        <dbReference type="Proteomes" id="UP000036681"/>
    </source>
</evidence>
<protein>
    <submittedName>
        <fullName evidence="2">Transposase</fullName>
    </submittedName>
</protein>
<organism evidence="1 2">
    <name type="scientific">Ascaris lumbricoides</name>
    <name type="common">Giant roundworm</name>
    <dbReference type="NCBI Taxonomy" id="6252"/>
    <lineage>
        <taxon>Eukaryota</taxon>
        <taxon>Metazoa</taxon>
        <taxon>Ecdysozoa</taxon>
        <taxon>Nematoda</taxon>
        <taxon>Chromadorea</taxon>
        <taxon>Rhabditida</taxon>
        <taxon>Spirurina</taxon>
        <taxon>Ascaridomorpha</taxon>
        <taxon>Ascaridoidea</taxon>
        <taxon>Ascarididae</taxon>
        <taxon>Ascaris</taxon>
    </lineage>
</organism>